<name>A0A0G1MFN1_9BACT</name>
<dbReference type="GO" id="GO:0006207">
    <property type="term" value="P:'de novo' pyrimidine nucleobase biosynthetic process"/>
    <property type="evidence" value="ECO:0007669"/>
    <property type="project" value="UniProtKB-UniRule"/>
</dbReference>
<evidence type="ECO:0000256" key="8">
    <source>
        <dbReference type="ARBA" id="ARBA00022630"/>
    </source>
</evidence>
<dbReference type="PROSITE" id="PS00912">
    <property type="entry name" value="DHODEHASE_2"/>
    <property type="match status" value="1"/>
</dbReference>
<organism evidence="16 17">
    <name type="scientific">Candidatus Magasanikbacteria bacterium GW2011_GWA2_45_39</name>
    <dbReference type="NCBI Taxonomy" id="1619041"/>
    <lineage>
        <taxon>Bacteria</taxon>
        <taxon>Candidatus Magasanikiibacteriota</taxon>
    </lineage>
</organism>
<keyword evidence="10" id="KW-0665">Pyrimidine biosynthesis</keyword>
<dbReference type="GO" id="GO:0005737">
    <property type="term" value="C:cytoplasm"/>
    <property type="evidence" value="ECO:0007669"/>
    <property type="project" value="InterPro"/>
</dbReference>
<dbReference type="InterPro" id="IPR013785">
    <property type="entry name" value="Aldolase_TIM"/>
</dbReference>
<comment type="catalytic activity">
    <reaction evidence="13">
        <text>(S)-dihydroorotate + a quinone = orotate + a quinol</text>
        <dbReference type="Rhea" id="RHEA:30187"/>
        <dbReference type="ChEBI" id="CHEBI:24646"/>
        <dbReference type="ChEBI" id="CHEBI:30839"/>
        <dbReference type="ChEBI" id="CHEBI:30864"/>
        <dbReference type="ChEBI" id="CHEBI:132124"/>
        <dbReference type="EC" id="1.3.5.2"/>
    </reaction>
</comment>
<dbReference type="UniPathway" id="UPA00070">
    <property type="reaction ID" value="UER00946"/>
</dbReference>
<dbReference type="Proteomes" id="UP000033999">
    <property type="component" value="Unassembled WGS sequence"/>
</dbReference>
<dbReference type="NCBIfam" id="TIGR01036">
    <property type="entry name" value="pyrD_sub2"/>
    <property type="match status" value="1"/>
</dbReference>
<dbReference type="InterPro" id="IPR005719">
    <property type="entry name" value="Dihydroorotate_DH_2"/>
</dbReference>
<dbReference type="SUPFAM" id="SSF51395">
    <property type="entry name" value="FMN-linked oxidoreductases"/>
    <property type="match status" value="1"/>
</dbReference>
<dbReference type="GO" id="GO:0106430">
    <property type="term" value="F:dihydroorotate dehydrogenase (quinone) activity"/>
    <property type="evidence" value="ECO:0007669"/>
    <property type="project" value="UniProtKB-EC"/>
</dbReference>
<evidence type="ECO:0000256" key="14">
    <source>
        <dbReference type="NCBIfam" id="TIGR01036"/>
    </source>
</evidence>
<dbReference type="NCBIfam" id="NF003652">
    <property type="entry name" value="PRK05286.2-5"/>
    <property type="match status" value="1"/>
</dbReference>
<dbReference type="EC" id="1.3.5.2" evidence="6 14"/>
<dbReference type="PANTHER" id="PTHR48109:SF4">
    <property type="entry name" value="DIHYDROOROTATE DEHYDROGENASE (QUINONE), MITOCHONDRIAL"/>
    <property type="match status" value="1"/>
</dbReference>
<reference evidence="16 17" key="1">
    <citation type="journal article" date="2015" name="Nature">
        <title>rRNA introns, odd ribosomes, and small enigmatic genomes across a large radiation of phyla.</title>
        <authorList>
            <person name="Brown C.T."/>
            <person name="Hug L.A."/>
            <person name="Thomas B.C."/>
            <person name="Sharon I."/>
            <person name="Castelle C.J."/>
            <person name="Singh A."/>
            <person name="Wilkins M.J."/>
            <person name="Williams K.H."/>
            <person name="Banfield J.F."/>
        </authorList>
    </citation>
    <scope>NUCLEOTIDE SEQUENCE [LARGE SCALE GENOMIC DNA]</scope>
</reference>
<comment type="caution">
    <text evidence="16">The sequence shown here is derived from an EMBL/GenBank/DDBJ whole genome shotgun (WGS) entry which is preliminary data.</text>
</comment>
<keyword evidence="12" id="KW-0472">Membrane</keyword>
<proteinExistence type="inferred from homology"/>
<evidence type="ECO:0000259" key="15">
    <source>
        <dbReference type="Pfam" id="PF01180"/>
    </source>
</evidence>
<evidence type="ECO:0000256" key="4">
    <source>
        <dbReference type="ARBA" id="ARBA00005161"/>
    </source>
</evidence>
<dbReference type="EMBL" id="LCKX01000016">
    <property type="protein sequence ID" value="KKU07064.1"/>
    <property type="molecule type" value="Genomic_DNA"/>
</dbReference>
<dbReference type="PATRIC" id="fig|1619041.3.peg.558"/>
<dbReference type="InterPro" id="IPR001295">
    <property type="entry name" value="Dihydroorotate_DH_CS"/>
</dbReference>
<evidence type="ECO:0000313" key="17">
    <source>
        <dbReference type="Proteomes" id="UP000033999"/>
    </source>
</evidence>
<dbReference type="GO" id="GO:0044205">
    <property type="term" value="P:'de novo' UMP biosynthetic process"/>
    <property type="evidence" value="ECO:0007669"/>
    <property type="project" value="UniProtKB-UniPathway"/>
</dbReference>
<dbReference type="PANTHER" id="PTHR48109">
    <property type="entry name" value="DIHYDROOROTATE DEHYDROGENASE (QUINONE), MITOCHONDRIAL-RELATED"/>
    <property type="match status" value="1"/>
</dbReference>
<sequence>MNVPDFFFRFRDALNAFLYTKILKNIFFMIDPETVHETMTRVGVFLGAHAITRGVTACFFYYSNKKLNQTIRGIFFSNPIGLAAGFDKDAQLTDILPALGFGFAEAGSITGEACVGNPRPRLWRLKKSKGLMIHYGLKNEGCERIAERLRDKHFQIPMGMSIAKTNCQKTVDLQAGIDDYFKAFTALKDLGNYCTINISCPNAFGGQPFTDPVSLDLLLAKIDTAQTSKPIFLKLSPDLKKEEIDAIIEVTKRHKIFGFICSNLTKNRDNKKIIDSTVSEKGGMSGKVVEDLSNELIRYCYQKTKGAYVIIGCGGVFSAEDAYKKIKAGASLVQMITGMIFEGPQVISQINRGLVALLEKDGFENIAEAIGGDYESPRRTSGRLRENSTEFSCASMVLGWCFTPQLTPEL</sequence>
<evidence type="ECO:0000256" key="11">
    <source>
        <dbReference type="ARBA" id="ARBA00023002"/>
    </source>
</evidence>
<dbReference type="Pfam" id="PF01180">
    <property type="entry name" value="DHO_dh"/>
    <property type="match status" value="1"/>
</dbReference>
<comment type="pathway">
    <text evidence="4">Pyrimidine metabolism; UMP biosynthesis via de novo pathway; orotate from (S)-dihydroorotate (quinone route): step 1/1.</text>
</comment>
<comment type="similarity">
    <text evidence="5">Belongs to the dihydroorotate dehydrogenase family. Type 2 subfamily.</text>
</comment>
<evidence type="ECO:0000256" key="10">
    <source>
        <dbReference type="ARBA" id="ARBA00022975"/>
    </source>
</evidence>
<evidence type="ECO:0000256" key="5">
    <source>
        <dbReference type="ARBA" id="ARBA00005359"/>
    </source>
</evidence>
<dbReference type="InterPro" id="IPR050074">
    <property type="entry name" value="DHO_dehydrogenase"/>
</dbReference>
<keyword evidence="8" id="KW-0285">Flavoprotein</keyword>
<evidence type="ECO:0000256" key="7">
    <source>
        <dbReference type="ARBA" id="ARBA00018366"/>
    </source>
</evidence>
<dbReference type="GO" id="GO:0005886">
    <property type="term" value="C:plasma membrane"/>
    <property type="evidence" value="ECO:0007669"/>
    <property type="project" value="TreeGrafter"/>
</dbReference>
<accession>A0A0G1MFN1</accession>
<dbReference type="Gene3D" id="3.20.20.70">
    <property type="entry name" value="Aldolase class I"/>
    <property type="match status" value="1"/>
</dbReference>
<comment type="cofactor">
    <cofactor evidence="1">
        <name>FMN</name>
        <dbReference type="ChEBI" id="CHEBI:58210"/>
    </cofactor>
</comment>
<evidence type="ECO:0000256" key="1">
    <source>
        <dbReference type="ARBA" id="ARBA00001917"/>
    </source>
</evidence>
<dbReference type="InterPro" id="IPR005720">
    <property type="entry name" value="Dihydroorotate_DH_cat"/>
</dbReference>
<dbReference type="CDD" id="cd04738">
    <property type="entry name" value="DHOD_2_like"/>
    <property type="match status" value="1"/>
</dbReference>
<keyword evidence="9" id="KW-0288">FMN</keyword>
<evidence type="ECO:0000256" key="9">
    <source>
        <dbReference type="ARBA" id="ARBA00022643"/>
    </source>
</evidence>
<gene>
    <name evidence="16" type="ORF">UX10_C0016G0019</name>
</gene>
<evidence type="ECO:0000256" key="12">
    <source>
        <dbReference type="ARBA" id="ARBA00023136"/>
    </source>
</evidence>
<comment type="subcellular location">
    <subcellularLocation>
        <location evidence="3">Membrane</location>
    </subcellularLocation>
</comment>
<protein>
    <recommendedName>
        <fullName evidence="7 14">Dihydroorotate dehydrogenase (quinone)</fullName>
        <ecNumber evidence="6 14">1.3.5.2</ecNumber>
    </recommendedName>
</protein>
<evidence type="ECO:0000256" key="13">
    <source>
        <dbReference type="ARBA" id="ARBA00048639"/>
    </source>
</evidence>
<evidence type="ECO:0000313" key="16">
    <source>
        <dbReference type="EMBL" id="KKU07064.1"/>
    </source>
</evidence>
<comment type="function">
    <text evidence="2">Catalyzes the conversion of dihydroorotate to orotate with quinone as electron acceptor.</text>
</comment>
<evidence type="ECO:0000256" key="2">
    <source>
        <dbReference type="ARBA" id="ARBA00003125"/>
    </source>
</evidence>
<keyword evidence="11" id="KW-0560">Oxidoreductase</keyword>
<dbReference type="AlphaFoldDB" id="A0A0G1MFN1"/>
<feature type="domain" description="Dihydroorotate dehydrogenase catalytic" evidence="15">
    <location>
        <begin position="67"/>
        <end position="358"/>
    </location>
</feature>
<evidence type="ECO:0000256" key="3">
    <source>
        <dbReference type="ARBA" id="ARBA00004370"/>
    </source>
</evidence>
<evidence type="ECO:0000256" key="6">
    <source>
        <dbReference type="ARBA" id="ARBA00012791"/>
    </source>
</evidence>